<gene>
    <name evidence="1" type="ORF">BcepSaruman_195</name>
</gene>
<proteinExistence type="predicted"/>
<evidence type="ECO:0000313" key="1">
    <source>
        <dbReference type="EMBL" id="QBX06608.1"/>
    </source>
</evidence>
<evidence type="ECO:0000313" key="2">
    <source>
        <dbReference type="Proteomes" id="UP000296455"/>
    </source>
</evidence>
<name>A0A4D5ZHR6_9CAUD</name>
<dbReference type="Proteomes" id="UP000296455">
    <property type="component" value="Segment"/>
</dbReference>
<sequence length="121" mass="13339">MHYNAYDARTLDDVVRFVARSIYVAGAGNNMDAQDDRDHVLHTANIALDFKRVAGAFKIGYATADYHDGVLDIVLHLVLHSGPDVIRIKLEVVNGKVINNGQQIAPTLERGHVYVGTQDRA</sequence>
<protein>
    <submittedName>
        <fullName evidence="1">Uncharacterized protein</fullName>
    </submittedName>
</protein>
<keyword evidence="2" id="KW-1185">Reference proteome</keyword>
<organism evidence="1 2">
    <name type="scientific">Burkholderia phage BcepSaruman</name>
    <dbReference type="NCBI Taxonomy" id="2530032"/>
    <lineage>
        <taxon>Viruses</taxon>
        <taxon>Duplodnaviria</taxon>
        <taxon>Heunggongvirae</taxon>
        <taxon>Uroviricota</taxon>
        <taxon>Caudoviricetes</taxon>
        <taxon>Sarumanvirus</taxon>
        <taxon>Sarumanvirus bcepsaruman</taxon>
    </lineage>
</organism>
<accession>A0A4D5ZHR6</accession>
<dbReference type="EMBL" id="MK552140">
    <property type="protein sequence ID" value="QBX06608.1"/>
    <property type="molecule type" value="Genomic_DNA"/>
</dbReference>
<reference evidence="1 2" key="1">
    <citation type="submission" date="2019-02" db="EMBL/GenBank/DDBJ databases">
        <title>Complete genome sequence of Burkholderia cenocepacia phage BcepSaruman.</title>
        <authorList>
            <person name="Park K."/>
            <person name="Liu M."/>
            <person name="Gill J."/>
        </authorList>
    </citation>
    <scope>NUCLEOTIDE SEQUENCE [LARGE SCALE GENOMIC DNA]</scope>
</reference>